<dbReference type="PANTHER" id="PTHR32182:SF0">
    <property type="entry name" value="DNA REPLICATION AND REPAIR PROTEIN RECF"/>
    <property type="match status" value="1"/>
</dbReference>
<proteinExistence type="predicted"/>
<accession>A0A0C5J821</accession>
<sequence length="764" mass="85456">MITKAKRLKNIGKFYDFSSSANDLDWHKNTFVFAPNAYGKTTFVNVLRSLRDNDPKLIRSRKTLGAKANPEAVIAIGGVNHVFDGSRWDKPHPDIQIFDAPFIQANILTHEIGHEHKKNIHKIIIGEQGKKLAEDLSALKTKEKAKSQEAANLVAQFNRGGFTLSIDAILAIPAAEETAVGERIQKLEQDIKSKESEETVQKLGYPRLMAAPSFDLSGAKALASKKLVAVHEAAEREVLAHIDHNFKDKSQARQFIRQGLDAMQADCPFCGQDLKNAADLLKAYREFFDETFRAYQQGIVQQLTSIEKWNLDNDLTALISLHNANLATVRQWEKYLGEMKLSDFATTVDRYSAGLAASKGRVLSELEKKQKDPNADADLSPIDALMAELAALKAVADEYNNEVSAFTEKAKQYVASLPKSDVVSIRADLTKQQEIKKRFTLEWKRWATDYSAATKDAGALQSQKNAKQKELEEAGKTIFDTYQKRINELLGTLGTDFAITGLTGKTDERANESYSDFGFLILSQTVPLTTRQEEAPCFKNTLSEGDKSTLAFAFFIAALEKTPVLDKQIVVFDDPLSSLDETRREATARLLLTLSPTVNQLNVFTHKRDFLHMLCDKMPENKTLQVRSDKKHGSQFAVLDMEEDRKSAHARLIESMERYLGEDFGPTAETMQGNLRKLFETVLKTKYYRVLASDIKAKHGLATLLTTLFVAGLVDVVIKPRLFDLCSVANGSHHGEIVDVTARHLTRDELLPLIREALDLVHKV</sequence>
<reference evidence="3 4" key="1">
    <citation type="journal article" date="2015" name="Genome Announc.">
        <title>Complete Genome Sequence of a Novel Bacterium within the Family Rhodocyclaceae That Degrades Polycyclic Aromatic Hydrocarbons.</title>
        <authorList>
            <person name="Singleton D.R."/>
            <person name="Dickey A.N."/>
            <person name="Scholl E.H."/>
            <person name="Wright F.A."/>
            <person name="Aitken M.D."/>
        </authorList>
    </citation>
    <scope>NUCLEOTIDE SEQUENCE [LARGE SCALE GENOMIC DNA]</scope>
    <source>
        <strain evidence="4">PG1-Ca6</strain>
    </source>
</reference>
<keyword evidence="1" id="KW-0175">Coiled coil</keyword>
<dbReference type="Gene3D" id="3.40.50.300">
    <property type="entry name" value="P-loop containing nucleotide triphosphate hydrolases"/>
    <property type="match status" value="1"/>
</dbReference>
<feature type="coiled-coil region" evidence="1">
    <location>
        <begin position="382"/>
        <end position="409"/>
    </location>
</feature>
<dbReference type="KEGG" id="rbu:PG1C_03525"/>
<dbReference type="GO" id="GO:0006302">
    <property type="term" value="P:double-strand break repair"/>
    <property type="evidence" value="ECO:0007669"/>
    <property type="project" value="TreeGrafter"/>
</dbReference>
<dbReference type="InterPro" id="IPR026866">
    <property type="entry name" value="CR006_AAA"/>
</dbReference>
<dbReference type="HOGENOM" id="CLU_020919_0_0_4"/>
<dbReference type="EMBL" id="CP010554">
    <property type="protein sequence ID" value="AJP47789.1"/>
    <property type="molecule type" value="Genomic_DNA"/>
</dbReference>
<dbReference type="SUPFAM" id="SSF52540">
    <property type="entry name" value="P-loop containing nucleoside triphosphate hydrolases"/>
    <property type="match status" value="1"/>
</dbReference>
<dbReference type="PANTHER" id="PTHR32182">
    <property type="entry name" value="DNA REPLICATION AND REPAIR PROTEIN RECF"/>
    <property type="match status" value="1"/>
</dbReference>
<dbReference type="RefSeq" id="WP_202636054.1">
    <property type="nucleotide sequence ID" value="NZ_CP010554.1"/>
</dbReference>
<dbReference type="AlphaFoldDB" id="A0A0C5J821"/>
<dbReference type="CDD" id="cd00267">
    <property type="entry name" value="ABC_ATPase"/>
    <property type="match status" value="1"/>
</dbReference>
<feature type="domain" description="Protein CR006 P-loop" evidence="2">
    <location>
        <begin position="190"/>
        <end position="655"/>
    </location>
</feature>
<gene>
    <name evidence="3" type="ORF">PG1C_03525</name>
</gene>
<evidence type="ECO:0000256" key="1">
    <source>
        <dbReference type="SAM" id="Coils"/>
    </source>
</evidence>
<evidence type="ECO:0000259" key="2">
    <source>
        <dbReference type="Pfam" id="PF13166"/>
    </source>
</evidence>
<evidence type="ECO:0000313" key="4">
    <source>
        <dbReference type="Proteomes" id="UP000061603"/>
    </source>
</evidence>
<dbReference type="InterPro" id="IPR027417">
    <property type="entry name" value="P-loop_NTPase"/>
</dbReference>
<name>A0A0C5J821_9PROT</name>
<protein>
    <recommendedName>
        <fullName evidence="2">Protein CR006 P-loop domain-containing protein</fullName>
    </recommendedName>
</protein>
<organism evidence="3 4">
    <name type="scientific">Rugosibacter aromaticivorans</name>
    <dbReference type="NCBI Taxonomy" id="1565605"/>
    <lineage>
        <taxon>Bacteria</taxon>
        <taxon>Pseudomonadati</taxon>
        <taxon>Pseudomonadota</taxon>
        <taxon>Betaproteobacteria</taxon>
        <taxon>Nitrosomonadales</taxon>
        <taxon>Sterolibacteriaceae</taxon>
        <taxon>Rugosibacter</taxon>
    </lineage>
</organism>
<keyword evidence="4" id="KW-1185">Reference proteome</keyword>
<dbReference type="Proteomes" id="UP000061603">
    <property type="component" value="Chromosome"/>
</dbReference>
<dbReference type="GO" id="GO:0000731">
    <property type="term" value="P:DNA synthesis involved in DNA repair"/>
    <property type="evidence" value="ECO:0007669"/>
    <property type="project" value="TreeGrafter"/>
</dbReference>
<dbReference type="Pfam" id="PF13166">
    <property type="entry name" value="AAA_13"/>
    <property type="match status" value="1"/>
</dbReference>
<evidence type="ECO:0000313" key="3">
    <source>
        <dbReference type="EMBL" id="AJP47789.1"/>
    </source>
</evidence>